<feature type="compositionally biased region" description="Basic and acidic residues" evidence="1">
    <location>
        <begin position="7"/>
        <end position="19"/>
    </location>
</feature>
<protein>
    <submittedName>
        <fullName evidence="2">Uncharacterized protein</fullName>
    </submittedName>
</protein>
<evidence type="ECO:0000313" key="2">
    <source>
        <dbReference type="EMBL" id="BAC84799.1"/>
    </source>
</evidence>
<reference evidence="3" key="1">
    <citation type="journal article" date="2005" name="Nature">
        <title>The map-based sequence of the rice genome.</title>
        <authorList>
            <consortium name="International rice genome sequencing project (IRGSP)"/>
            <person name="Matsumoto T."/>
            <person name="Wu J."/>
            <person name="Kanamori H."/>
            <person name="Katayose Y."/>
            <person name="Fujisawa M."/>
            <person name="Namiki N."/>
            <person name="Mizuno H."/>
            <person name="Yamamoto K."/>
            <person name="Antonio B.A."/>
            <person name="Baba T."/>
            <person name="Sakata K."/>
            <person name="Nagamura Y."/>
            <person name="Aoki H."/>
            <person name="Arikawa K."/>
            <person name="Arita K."/>
            <person name="Bito T."/>
            <person name="Chiden Y."/>
            <person name="Fujitsuka N."/>
            <person name="Fukunaka R."/>
            <person name="Hamada M."/>
            <person name="Harada C."/>
            <person name="Hayashi A."/>
            <person name="Hijishita S."/>
            <person name="Honda M."/>
            <person name="Hosokawa S."/>
            <person name="Ichikawa Y."/>
            <person name="Idonuma A."/>
            <person name="Iijima M."/>
            <person name="Ikeda M."/>
            <person name="Ikeno M."/>
            <person name="Ito K."/>
            <person name="Ito S."/>
            <person name="Ito T."/>
            <person name="Ito Y."/>
            <person name="Ito Y."/>
            <person name="Iwabuchi A."/>
            <person name="Kamiya K."/>
            <person name="Karasawa W."/>
            <person name="Kurita K."/>
            <person name="Katagiri S."/>
            <person name="Kikuta A."/>
            <person name="Kobayashi H."/>
            <person name="Kobayashi N."/>
            <person name="Machita K."/>
            <person name="Maehara T."/>
            <person name="Masukawa M."/>
            <person name="Mizubayashi T."/>
            <person name="Mukai Y."/>
            <person name="Nagasaki H."/>
            <person name="Nagata Y."/>
            <person name="Naito S."/>
            <person name="Nakashima M."/>
            <person name="Nakama Y."/>
            <person name="Nakamichi Y."/>
            <person name="Nakamura M."/>
            <person name="Meguro A."/>
            <person name="Negishi M."/>
            <person name="Ohta I."/>
            <person name="Ohta T."/>
            <person name="Okamoto M."/>
            <person name="Ono N."/>
            <person name="Saji S."/>
            <person name="Sakaguchi M."/>
            <person name="Sakai K."/>
            <person name="Shibata M."/>
            <person name="Shimokawa T."/>
            <person name="Song J."/>
            <person name="Takazaki Y."/>
            <person name="Terasawa K."/>
            <person name="Tsugane M."/>
            <person name="Tsuji K."/>
            <person name="Ueda S."/>
            <person name="Waki K."/>
            <person name="Yamagata H."/>
            <person name="Yamamoto M."/>
            <person name="Yamamoto S."/>
            <person name="Yamane H."/>
            <person name="Yoshiki S."/>
            <person name="Yoshihara R."/>
            <person name="Yukawa K."/>
            <person name="Zhong H."/>
            <person name="Yano M."/>
            <person name="Yuan Q."/>
            <person name="Ouyang S."/>
            <person name="Liu J."/>
            <person name="Jones K.M."/>
            <person name="Gansberger K."/>
            <person name="Moffat K."/>
            <person name="Hill J."/>
            <person name="Bera J."/>
            <person name="Fadrosh D."/>
            <person name="Jin S."/>
            <person name="Johri S."/>
            <person name="Kim M."/>
            <person name="Overton L."/>
            <person name="Reardon M."/>
            <person name="Tsitrin T."/>
            <person name="Vuong H."/>
            <person name="Weaver B."/>
            <person name="Ciecko A."/>
            <person name="Tallon L."/>
            <person name="Jackson J."/>
            <person name="Pai G."/>
            <person name="Aken S.V."/>
            <person name="Utterback T."/>
            <person name="Reidmuller S."/>
            <person name="Feldblyum T."/>
            <person name="Hsiao J."/>
            <person name="Zismann V."/>
            <person name="Iobst S."/>
            <person name="de Vazeille A.R."/>
            <person name="Buell C.R."/>
            <person name="Ying K."/>
            <person name="Li Y."/>
            <person name="Lu T."/>
            <person name="Huang Y."/>
            <person name="Zhao Q."/>
            <person name="Feng Q."/>
            <person name="Zhang L."/>
            <person name="Zhu J."/>
            <person name="Weng Q."/>
            <person name="Mu J."/>
            <person name="Lu Y."/>
            <person name="Fan D."/>
            <person name="Liu Y."/>
            <person name="Guan J."/>
            <person name="Zhang Y."/>
            <person name="Yu S."/>
            <person name="Liu X."/>
            <person name="Zhang Y."/>
            <person name="Hong G."/>
            <person name="Han B."/>
            <person name="Choisne N."/>
            <person name="Demange N."/>
            <person name="Orjeda G."/>
            <person name="Samain S."/>
            <person name="Cattolico L."/>
            <person name="Pelletier E."/>
            <person name="Couloux A."/>
            <person name="Segurens B."/>
            <person name="Wincker P."/>
            <person name="D'Hont A."/>
            <person name="Scarpelli C."/>
            <person name="Weissenbach J."/>
            <person name="Salanoubat M."/>
            <person name="Quetier F."/>
            <person name="Yu Y."/>
            <person name="Kim H.R."/>
            <person name="Rambo T."/>
            <person name="Currie J."/>
            <person name="Collura K."/>
            <person name="Luo M."/>
            <person name="Yang T."/>
            <person name="Ammiraju J.S.S."/>
            <person name="Engler F."/>
            <person name="Soderlund C."/>
            <person name="Wing R.A."/>
            <person name="Palmer L.E."/>
            <person name="de la Bastide M."/>
            <person name="Spiegel L."/>
            <person name="Nascimento L."/>
            <person name="Zutavern T."/>
            <person name="O'Shaughnessy A."/>
            <person name="Dike S."/>
            <person name="Dedhia N."/>
            <person name="Preston R."/>
            <person name="Balija V."/>
            <person name="McCombie W.R."/>
            <person name="Chow T."/>
            <person name="Chen H."/>
            <person name="Chung M."/>
            <person name="Chen C."/>
            <person name="Shaw J."/>
            <person name="Wu H."/>
            <person name="Hsiao K."/>
            <person name="Chao Y."/>
            <person name="Chu M."/>
            <person name="Cheng C."/>
            <person name="Hour A."/>
            <person name="Lee P."/>
            <person name="Lin S."/>
            <person name="Lin Y."/>
            <person name="Liou J."/>
            <person name="Liu S."/>
            <person name="Hsing Y."/>
            <person name="Raghuvanshi S."/>
            <person name="Mohanty A."/>
            <person name="Bharti A.K."/>
            <person name="Gaur A."/>
            <person name="Gupta V."/>
            <person name="Kumar D."/>
            <person name="Ravi V."/>
            <person name="Vij S."/>
            <person name="Kapur A."/>
            <person name="Khurana P."/>
            <person name="Khurana P."/>
            <person name="Khurana J.P."/>
            <person name="Tyagi A.K."/>
            <person name="Gaikwad K."/>
            <person name="Singh A."/>
            <person name="Dalal V."/>
            <person name="Srivastava S."/>
            <person name="Dixit A."/>
            <person name="Pal A.K."/>
            <person name="Ghazi I.A."/>
            <person name="Yadav M."/>
            <person name="Pandit A."/>
            <person name="Bhargava A."/>
            <person name="Sureshbabu K."/>
            <person name="Batra K."/>
            <person name="Sharma T.R."/>
            <person name="Mohapatra T."/>
            <person name="Singh N.K."/>
            <person name="Messing J."/>
            <person name="Nelson A.B."/>
            <person name="Fuks G."/>
            <person name="Kavchok S."/>
            <person name="Keizer G."/>
            <person name="Linton E."/>
            <person name="Llaca V."/>
            <person name="Song R."/>
            <person name="Tanyolac B."/>
            <person name="Young S."/>
            <person name="Ho-Il K."/>
            <person name="Hahn J.H."/>
            <person name="Sangsakoo G."/>
            <person name="Vanavichit A."/>
            <person name="de Mattos Luiz.A.T."/>
            <person name="Zimmer P.D."/>
            <person name="Malone G."/>
            <person name="Dellagostin O."/>
            <person name="de Oliveira A.C."/>
            <person name="Bevan M."/>
            <person name="Bancroft I."/>
            <person name="Minx P."/>
            <person name="Cordum H."/>
            <person name="Wilson R."/>
            <person name="Cheng Z."/>
            <person name="Jin W."/>
            <person name="Jiang J."/>
            <person name="Leong S.A."/>
            <person name="Iwama H."/>
            <person name="Gojobori T."/>
            <person name="Itoh T."/>
            <person name="Niimura Y."/>
            <person name="Fujii Y."/>
            <person name="Habara T."/>
            <person name="Sakai H."/>
            <person name="Sato Y."/>
            <person name="Wilson G."/>
            <person name="Kumar K."/>
            <person name="McCouch S."/>
            <person name="Juretic N."/>
            <person name="Hoen D."/>
            <person name="Wright S."/>
            <person name="Bruskiewich R."/>
            <person name="Bureau T."/>
            <person name="Miyao A."/>
            <person name="Hirochika H."/>
            <person name="Nishikawa T."/>
            <person name="Kadowaki K."/>
            <person name="Sugiura M."/>
            <person name="Burr B."/>
            <person name="Sasaki T."/>
        </authorList>
    </citation>
    <scope>NUCLEOTIDE SEQUENCE [LARGE SCALE GENOMIC DNA]</scope>
    <source>
        <strain evidence="3">cv. Nipponbare</strain>
    </source>
</reference>
<gene>
    <name evidence="2" type="primary">P0680C01.28</name>
</gene>
<dbReference type="AlphaFoldDB" id="Q6YSU1"/>
<proteinExistence type="predicted"/>
<organism evidence="2 3">
    <name type="scientific">Oryza sativa subsp. japonica</name>
    <name type="common">Rice</name>
    <dbReference type="NCBI Taxonomy" id="39947"/>
    <lineage>
        <taxon>Eukaryota</taxon>
        <taxon>Viridiplantae</taxon>
        <taxon>Streptophyta</taxon>
        <taxon>Embryophyta</taxon>
        <taxon>Tracheophyta</taxon>
        <taxon>Spermatophyta</taxon>
        <taxon>Magnoliopsida</taxon>
        <taxon>Liliopsida</taxon>
        <taxon>Poales</taxon>
        <taxon>Poaceae</taxon>
        <taxon>BOP clade</taxon>
        <taxon>Oryzoideae</taxon>
        <taxon>Oryzeae</taxon>
        <taxon>Oryzinae</taxon>
        <taxon>Oryza</taxon>
        <taxon>Oryza sativa</taxon>
    </lineage>
</organism>
<dbReference type="EMBL" id="AP006344">
    <property type="protein sequence ID" value="BAC84799.1"/>
    <property type="molecule type" value="Genomic_DNA"/>
</dbReference>
<dbReference type="Proteomes" id="UP000000763">
    <property type="component" value="Chromosome 7"/>
</dbReference>
<evidence type="ECO:0000313" key="3">
    <source>
        <dbReference type="Proteomes" id="UP000000763"/>
    </source>
</evidence>
<evidence type="ECO:0000256" key="1">
    <source>
        <dbReference type="SAM" id="MobiDB-lite"/>
    </source>
</evidence>
<reference evidence="3" key="2">
    <citation type="journal article" date="2008" name="Nucleic Acids Res.">
        <title>The rice annotation project database (RAP-DB): 2008 update.</title>
        <authorList>
            <consortium name="The rice annotation project (RAP)"/>
        </authorList>
    </citation>
    <scope>GENOME REANNOTATION</scope>
    <source>
        <strain evidence="3">cv. Nipponbare</strain>
    </source>
</reference>
<sequence length="52" mass="5901">MAMMAGHGERKRELEELEKRRRVASSDWPTMARRADFGKAAAEPTVKGREAQ</sequence>
<feature type="region of interest" description="Disordered" evidence="1">
    <location>
        <begin position="1"/>
        <end position="52"/>
    </location>
</feature>
<name>Q6YSU1_ORYSJ</name>
<accession>Q6YSU1</accession>